<dbReference type="PROSITE" id="PS00622">
    <property type="entry name" value="HTH_LUXR_1"/>
    <property type="match status" value="1"/>
</dbReference>
<dbReference type="InterPro" id="IPR011006">
    <property type="entry name" value="CheY-like_superfamily"/>
</dbReference>
<dbReference type="InterPro" id="IPR036388">
    <property type="entry name" value="WH-like_DNA-bd_sf"/>
</dbReference>
<evidence type="ECO:0000313" key="5">
    <source>
        <dbReference type="EMBL" id="KOY52220.1"/>
    </source>
</evidence>
<evidence type="ECO:0000256" key="2">
    <source>
        <dbReference type="PROSITE-ProRule" id="PRU00169"/>
    </source>
</evidence>
<dbReference type="InterPro" id="IPR016032">
    <property type="entry name" value="Sig_transdc_resp-reg_C-effctor"/>
</dbReference>
<feature type="domain" description="HTH luxR-type" evidence="3">
    <location>
        <begin position="119"/>
        <end position="184"/>
    </location>
</feature>
<dbReference type="SMART" id="SM00421">
    <property type="entry name" value="HTH_LUXR"/>
    <property type="match status" value="1"/>
</dbReference>
<dbReference type="Pfam" id="PF00196">
    <property type="entry name" value="GerE"/>
    <property type="match status" value="1"/>
</dbReference>
<evidence type="ECO:0000313" key="6">
    <source>
        <dbReference type="EMBL" id="SEE41350.1"/>
    </source>
</evidence>
<dbReference type="Proteomes" id="UP000037716">
    <property type="component" value="Unassembled WGS sequence"/>
</dbReference>
<dbReference type="SUPFAM" id="SSF52172">
    <property type="entry name" value="CheY-like"/>
    <property type="match status" value="1"/>
</dbReference>
<dbReference type="EMBL" id="LGBR01000001">
    <property type="protein sequence ID" value="KOY52220.1"/>
    <property type="molecule type" value="Genomic_DNA"/>
</dbReference>
<accession>A0A0N0CFS2</accession>
<sequence length="186" mass="21191">MKKIKIVLIDHVNSSLIRTTDLLKKSNKVEITGIFNDAELALEFIKETQPDLVISEIEMTGVSGIAIAKEIKKQFLDTKVIFYSEQAHYAISAIKVAAFDYLLKPLSIEELQQCIHRYQISHQIDLNKRELQIIKKMSEGLNSKSIGETLFISKHTVDKYRRNILEKTNCNNTAELVKFVAQVGII</sequence>
<dbReference type="GO" id="GO:0003677">
    <property type="term" value="F:DNA binding"/>
    <property type="evidence" value="ECO:0007669"/>
    <property type="project" value="UniProtKB-KW"/>
</dbReference>
<dbReference type="Gene3D" id="1.10.10.10">
    <property type="entry name" value="Winged helix-like DNA-binding domain superfamily/Winged helix DNA-binding domain"/>
    <property type="match status" value="1"/>
</dbReference>
<protein>
    <submittedName>
        <fullName evidence="6">Two component transcriptional regulator, LuxR family</fullName>
    </submittedName>
    <submittedName>
        <fullName evidence="5">Two-component system response regulator, LuxR family</fullName>
    </submittedName>
</protein>
<dbReference type="PANTHER" id="PTHR43214">
    <property type="entry name" value="TWO-COMPONENT RESPONSE REGULATOR"/>
    <property type="match status" value="1"/>
</dbReference>
<dbReference type="PANTHER" id="PTHR43214:SF43">
    <property type="entry name" value="TWO-COMPONENT RESPONSE REGULATOR"/>
    <property type="match status" value="1"/>
</dbReference>
<proteinExistence type="predicted"/>
<keyword evidence="8" id="KW-1185">Reference proteome</keyword>
<evidence type="ECO:0000313" key="7">
    <source>
        <dbReference type="Proteomes" id="UP000037716"/>
    </source>
</evidence>
<evidence type="ECO:0000259" key="3">
    <source>
        <dbReference type="PROSITE" id="PS50043"/>
    </source>
</evidence>
<dbReference type="STRING" id="1300348.I602_1780"/>
<dbReference type="AlphaFoldDB" id="A0A0N0CFS2"/>
<comment type="caution">
    <text evidence="5">The sequence shown here is derived from an EMBL/GenBank/DDBJ whole genome shotgun (WGS) entry which is preliminary data.</text>
</comment>
<organism evidence="5 7">
    <name type="scientific">Polaribacter dokdonensis DSW-5</name>
    <dbReference type="NCBI Taxonomy" id="1300348"/>
    <lineage>
        <taxon>Bacteria</taxon>
        <taxon>Pseudomonadati</taxon>
        <taxon>Bacteroidota</taxon>
        <taxon>Flavobacteriia</taxon>
        <taxon>Flavobacteriales</taxon>
        <taxon>Flavobacteriaceae</taxon>
    </lineage>
</organism>
<dbReference type="PROSITE" id="PS50110">
    <property type="entry name" value="RESPONSE_REGULATORY"/>
    <property type="match status" value="1"/>
</dbReference>
<reference evidence="5 7" key="1">
    <citation type="submission" date="2015-07" db="EMBL/GenBank/DDBJ databases">
        <title>Genome of Polaribacter dokdonenesis DSW-5, isolated from seawater off Dokdo in Korea.</title>
        <authorList>
            <person name="Yoon K."/>
            <person name="Song J.Y."/>
            <person name="Kim J.F."/>
        </authorList>
    </citation>
    <scope>NUCLEOTIDE SEQUENCE [LARGE SCALE GENOMIC DNA]</scope>
    <source>
        <strain evidence="5 7">DSW-5</strain>
    </source>
</reference>
<dbReference type="SMART" id="SM00448">
    <property type="entry name" value="REC"/>
    <property type="match status" value="1"/>
</dbReference>
<evidence type="ECO:0000313" key="8">
    <source>
        <dbReference type="Proteomes" id="UP000183071"/>
    </source>
</evidence>
<dbReference type="CDD" id="cd06170">
    <property type="entry name" value="LuxR_C_like"/>
    <property type="match status" value="1"/>
</dbReference>
<dbReference type="PATRIC" id="fig|1300348.6.peg.1779"/>
<dbReference type="GO" id="GO:0006355">
    <property type="term" value="P:regulation of DNA-templated transcription"/>
    <property type="evidence" value="ECO:0007669"/>
    <property type="project" value="InterPro"/>
</dbReference>
<dbReference type="Proteomes" id="UP000183071">
    <property type="component" value="Unassembled WGS sequence"/>
</dbReference>
<dbReference type="GO" id="GO:0000160">
    <property type="term" value="P:phosphorelay signal transduction system"/>
    <property type="evidence" value="ECO:0007669"/>
    <property type="project" value="InterPro"/>
</dbReference>
<dbReference type="InterPro" id="IPR000792">
    <property type="entry name" value="Tscrpt_reg_LuxR_C"/>
</dbReference>
<keyword evidence="1" id="KW-0238">DNA-binding</keyword>
<name>A0A0N0CFS2_9FLAO</name>
<dbReference type="PRINTS" id="PR00038">
    <property type="entry name" value="HTHLUXR"/>
</dbReference>
<gene>
    <name evidence="5" type="ORF">I602_1780</name>
    <name evidence="6" type="ORF">SAMN05444353_1549</name>
</gene>
<comment type="caution">
    <text evidence="2">Lacks conserved residue(s) required for the propagation of feature annotation.</text>
</comment>
<feature type="domain" description="Response regulatory" evidence="4">
    <location>
        <begin position="5"/>
        <end position="119"/>
    </location>
</feature>
<reference evidence="6 8" key="2">
    <citation type="submission" date="2016-10" db="EMBL/GenBank/DDBJ databases">
        <authorList>
            <person name="Varghese N."/>
            <person name="Submissions S."/>
        </authorList>
    </citation>
    <scope>NUCLEOTIDE SEQUENCE [LARGE SCALE GENOMIC DNA]</scope>
    <source>
        <strain evidence="6 8">DSW-5</strain>
    </source>
</reference>
<dbReference type="Pfam" id="PF00072">
    <property type="entry name" value="Response_reg"/>
    <property type="match status" value="1"/>
</dbReference>
<dbReference type="OrthoDB" id="9795108at2"/>
<dbReference type="InterPro" id="IPR039420">
    <property type="entry name" value="WalR-like"/>
</dbReference>
<dbReference type="RefSeq" id="WP_053974343.1">
    <property type="nucleotide sequence ID" value="NZ_FNUE01000002.1"/>
</dbReference>
<dbReference type="SUPFAM" id="SSF46894">
    <property type="entry name" value="C-terminal effector domain of the bipartite response regulators"/>
    <property type="match status" value="1"/>
</dbReference>
<dbReference type="PROSITE" id="PS50043">
    <property type="entry name" value="HTH_LUXR_2"/>
    <property type="match status" value="1"/>
</dbReference>
<evidence type="ECO:0000256" key="1">
    <source>
        <dbReference type="ARBA" id="ARBA00023125"/>
    </source>
</evidence>
<dbReference type="Gene3D" id="3.40.50.2300">
    <property type="match status" value="1"/>
</dbReference>
<evidence type="ECO:0000259" key="4">
    <source>
        <dbReference type="PROSITE" id="PS50110"/>
    </source>
</evidence>
<dbReference type="InterPro" id="IPR001789">
    <property type="entry name" value="Sig_transdc_resp-reg_receiver"/>
</dbReference>
<dbReference type="EMBL" id="FNUE01000002">
    <property type="protein sequence ID" value="SEE41350.1"/>
    <property type="molecule type" value="Genomic_DNA"/>
</dbReference>